<organism evidence="1 2">
    <name type="scientific">Naganishia onofrii</name>
    <dbReference type="NCBI Taxonomy" id="1851511"/>
    <lineage>
        <taxon>Eukaryota</taxon>
        <taxon>Fungi</taxon>
        <taxon>Dikarya</taxon>
        <taxon>Basidiomycota</taxon>
        <taxon>Agaricomycotina</taxon>
        <taxon>Tremellomycetes</taxon>
        <taxon>Filobasidiales</taxon>
        <taxon>Filobasidiaceae</taxon>
        <taxon>Naganishia</taxon>
    </lineage>
</organism>
<keyword evidence="2" id="KW-1185">Reference proteome</keyword>
<gene>
    <name evidence="1" type="ORF">QFC24_006450</name>
</gene>
<evidence type="ECO:0000313" key="2">
    <source>
        <dbReference type="Proteomes" id="UP001234202"/>
    </source>
</evidence>
<comment type="caution">
    <text evidence="1">The sequence shown here is derived from an EMBL/GenBank/DDBJ whole genome shotgun (WGS) entry which is preliminary data.</text>
</comment>
<accession>A0ACC2X2T6</accession>
<proteinExistence type="predicted"/>
<sequence length="863" mass="90670">MRFFPLLAVILAHLILAVTAAEEKSSTGAFQNICKQISTIKNCRTTLSLPEVTVVKGKINWVKWNGCKNKIHFLGGWTCGGGWDKGQITGPIGVKVGWKKYAICDMARKNIPNYADIMDRATGMCKCIPQALEGLDDATTQAVFKSGDVGASSAKVLQKYYALESCYVDAAMAVKDNKAGLTQGQGQLVTKPGVMIFRAAELDTSRYAAFATALAPCFVGACDPDAIIGFFTNYLRDSEAAIKDELSALFKPWTSSANLLSNAFDQMVNVTSGIGGQIDQVEKDVKTLVADFCSTPAVCANNTLEALKTQVETTLNVAKQIAELNAIVKSASASAKQIGTVIAAGSDAIDAVSDLGVAGLVKKVQDGSFRKIEELAGALKAAQHMPQIIGDIQKQSGQLSTVVAELQAKGPQFVDSVQKIVGQNWLSNYDKTDAAAADRLTKQVQQVQSLMARLVPQATQLYTSASFLIDSLGSVSVQRDLDVQLDLGVASYQRQTSGWFHMPCLKTGSLPYNLFGFKGSVDYPKFYRCKQNYKIPFPNQHIPYIRLRIPDNALLARLGGSLPSGSTTSISIVSARAQAATAAPSSTSSAASSSLTVTTEGVSLSSSASASATLSSSSSSTTSDTITSTTETSSSSSTPASSPASVASEAPTSATVSTSQASPTSTPTAAPVRRDKSRPFKPVNFRRQSAEDDTPDVIPPDETLSADLPGGLFTATEQASAAARETIPSTILFTSTTINGQPTTVSVGANPTGAPISTEVVPDPTLSDSELKIPETFAIATDLSTTSLEEDMSTWTPLGTVAVDTAEPTVTPALTTSTSTTARATASASTTARSSSSSSGDRVACAWWKTTAVFAVVVGFWLV</sequence>
<protein>
    <submittedName>
        <fullName evidence="1">Uncharacterized protein</fullName>
    </submittedName>
</protein>
<dbReference type="Proteomes" id="UP001234202">
    <property type="component" value="Unassembled WGS sequence"/>
</dbReference>
<name>A0ACC2X2T6_9TREE</name>
<evidence type="ECO:0000313" key="1">
    <source>
        <dbReference type="EMBL" id="KAJ9117356.1"/>
    </source>
</evidence>
<dbReference type="EMBL" id="JASBWV010000032">
    <property type="protein sequence ID" value="KAJ9117356.1"/>
    <property type="molecule type" value="Genomic_DNA"/>
</dbReference>
<reference evidence="1" key="1">
    <citation type="submission" date="2023-04" db="EMBL/GenBank/DDBJ databases">
        <title>Draft Genome sequencing of Naganishia species isolated from polar environments using Oxford Nanopore Technology.</title>
        <authorList>
            <person name="Leo P."/>
            <person name="Venkateswaran K."/>
        </authorList>
    </citation>
    <scope>NUCLEOTIDE SEQUENCE</scope>
    <source>
        <strain evidence="1">DBVPG 5303</strain>
    </source>
</reference>